<reference evidence="7" key="1">
    <citation type="submission" date="2025-08" db="UniProtKB">
        <authorList>
            <consortium name="RefSeq"/>
        </authorList>
    </citation>
    <scope>IDENTIFICATION</scope>
    <source>
        <tissue evidence="7">Whole insect</tissue>
    </source>
</reference>
<keyword evidence="2" id="KW-0677">Repeat</keyword>
<dbReference type="Pfam" id="PF25782">
    <property type="entry name" value="TPR_CAND1"/>
    <property type="match status" value="1"/>
</dbReference>
<dbReference type="InterPro" id="IPR016024">
    <property type="entry name" value="ARM-type_fold"/>
</dbReference>
<dbReference type="AlphaFoldDB" id="A0A6P7FIW6"/>
<dbReference type="InterPro" id="IPR013932">
    <property type="entry name" value="TATA-bd_TIP120"/>
</dbReference>
<feature type="region of interest" description="Disordered" evidence="4">
    <location>
        <begin position="324"/>
        <end position="343"/>
    </location>
</feature>
<dbReference type="GO" id="GO:0010265">
    <property type="term" value="P:SCF complex assembly"/>
    <property type="evidence" value="ECO:0007669"/>
    <property type="project" value="InterPro"/>
</dbReference>
<keyword evidence="3" id="KW-0833">Ubl conjugation pathway</keyword>
<dbReference type="InterPro" id="IPR011989">
    <property type="entry name" value="ARM-like"/>
</dbReference>
<dbReference type="OrthoDB" id="6260732at2759"/>
<proteinExistence type="inferred from homology"/>
<dbReference type="InterPro" id="IPR039852">
    <property type="entry name" value="CAND1/CAND2"/>
</dbReference>
<dbReference type="InterPro" id="IPR057546">
    <property type="entry name" value="HEAT_GCN1"/>
</dbReference>
<dbReference type="KEGG" id="dvv:114329868"/>
<comment type="similarity">
    <text evidence="1">Belongs to the CAND family.</text>
</comment>
<feature type="domain" description="Stalled ribosome sensor GCN1-like HEAT repeats region" evidence="6">
    <location>
        <begin position="174"/>
        <end position="303"/>
    </location>
</feature>
<evidence type="ECO:0000256" key="1">
    <source>
        <dbReference type="ARBA" id="ARBA00007657"/>
    </source>
</evidence>
<organism evidence="7">
    <name type="scientific">Diabrotica virgifera virgifera</name>
    <name type="common">western corn rootworm</name>
    <dbReference type="NCBI Taxonomy" id="50390"/>
    <lineage>
        <taxon>Eukaryota</taxon>
        <taxon>Metazoa</taxon>
        <taxon>Ecdysozoa</taxon>
        <taxon>Arthropoda</taxon>
        <taxon>Hexapoda</taxon>
        <taxon>Insecta</taxon>
        <taxon>Pterygota</taxon>
        <taxon>Neoptera</taxon>
        <taxon>Endopterygota</taxon>
        <taxon>Coleoptera</taxon>
        <taxon>Polyphaga</taxon>
        <taxon>Cucujiformia</taxon>
        <taxon>Chrysomeloidea</taxon>
        <taxon>Chrysomelidae</taxon>
        <taxon>Galerucinae</taxon>
        <taxon>Diabroticina</taxon>
        <taxon>Diabroticites</taxon>
        <taxon>Diabrotica</taxon>
    </lineage>
</organism>
<dbReference type="SUPFAM" id="SSF48371">
    <property type="entry name" value="ARM repeat"/>
    <property type="match status" value="1"/>
</dbReference>
<evidence type="ECO:0000259" key="6">
    <source>
        <dbReference type="Pfam" id="PF23271"/>
    </source>
</evidence>
<evidence type="ECO:0000256" key="4">
    <source>
        <dbReference type="SAM" id="MobiDB-lite"/>
    </source>
</evidence>
<evidence type="ECO:0000256" key="2">
    <source>
        <dbReference type="ARBA" id="ARBA00022737"/>
    </source>
</evidence>
<dbReference type="Pfam" id="PF23271">
    <property type="entry name" value="HEAT_GCN1"/>
    <property type="match status" value="1"/>
</dbReference>
<gene>
    <name evidence="7" type="primary">LOC114329868</name>
</gene>
<dbReference type="Pfam" id="PF08623">
    <property type="entry name" value="TIP120"/>
    <property type="match status" value="1"/>
</dbReference>
<sequence length="1189" mass="133941">MASKFLRQIVTAMANITNSVSHFLDKMTSADKDFRFMATNDLMIVLQTGNVLLDTHTEKKVILMLLSLLEDQNGEVQNLAIKCLDILVTKVKEPQVEAIVLPLCTNMISGKEQLRDISSIVLKTVIVTLSQTQKNLSHSIVKKMAESLTSAIESDDVSIQLRVLDIITDLLLRFGPALQEFHSSIIKALLPQLRSQRQSVRKRTITVCSNLVLSCNKTIYTKLVDYLYTKLCSNKNSSQVKTYIQCASAVCRQSGPKFGEHIDKFLLLTLEYCDTEDDELLECCLQALGNFITTCPKEMAKNIHMVIDVSLKYLVYDPNYIDENAPEDNCSDENEDEYSDDDDMSWKVRKSAAKCLEAIITTRRELINEFYKSLSPILISRFKEREENVRSDIFHAYISLLKETRGETHVNHNAMLTDDDEESSISLLQQQIEPLVKAVQAQLRTKSLKTRQDCFHLLKELCIVLPGALSNCIGDLIPGILFSFKENSASVKLDVLSFVYRLITTHPPQAFYPYISIFLPTVINAVNDSFYKITAQALNVLQEFVKVIRPMDAISGFDFRPYTKDIYVCTYVHLKATDVDQEVKEKAIYTMGQVICNFGDHLRAELPDCLPLFLNRLKNETTRLTTIKVLTQIASSPLGIKLPILSEVMSILATYLRKSHRVLRLSTLQLIDSVMNNYHKDLNEDLLKPIVSEIPQLIDESDLQVTQKTLVVLQLITVYHPNSLQNVRTTIMPQIILLLQSPLLQDSTLQSILGFLNSLIRCDPSGYSIYLRLLKEPIISTPTTLSRQVFCSLAKCVATITASNDLVTNEMILVFINEFKIATTDHEKIFALLVLGEIGRKIDLSSSDAINIILESFVSKSEEINSAASYALGSVCVGKLSHYLPLILKHCQPESANLYLFLTSLKVAIAGLSETREGKRELLSQAPLVWQQLYTCCDCIEEGKRNVAAECLGKLALLDPNEFLPILESYLNSTSPLIRSTVVTAVTFTISDQPSSIDQLLIQCIGKFLNTLKDPDINVRRVALVAFNTASHNKPSLIRNLLDSLLPQIYEQTIIKEELIREVQMGPFKHTVDDGLDIRKAAYECMYTLLDTFLEKLDLAEFINHLERALNDHYDIKMLTHHIIIRLSQICPEAVLQSMNKLLGPLKSSLEVKVKANSVKQEYEKQEELKKSAEQVIAVLQSIPSAVAC</sequence>
<dbReference type="InParanoid" id="A0A6P7FIW6"/>
<dbReference type="Gene3D" id="1.25.10.10">
    <property type="entry name" value="Leucine-rich Repeat Variant"/>
    <property type="match status" value="1"/>
</dbReference>
<protein>
    <submittedName>
        <fullName evidence="7">Cullin-associated NEDD8-dissociated protein 1-like isoform X1</fullName>
    </submittedName>
</protein>
<feature type="domain" description="TATA-binding protein interacting (TIP20)" evidence="5">
    <location>
        <begin position="1037"/>
        <end position="1185"/>
    </location>
</feature>
<dbReference type="RefSeq" id="XP_028134927.1">
    <property type="nucleotide sequence ID" value="XM_028279126.1"/>
</dbReference>
<evidence type="ECO:0000259" key="5">
    <source>
        <dbReference type="Pfam" id="PF08623"/>
    </source>
</evidence>
<accession>A0A6P7FIW6</accession>
<dbReference type="PANTHER" id="PTHR12696">
    <property type="entry name" value="TIP120"/>
    <property type="match status" value="1"/>
</dbReference>
<evidence type="ECO:0000313" key="7">
    <source>
        <dbReference type="RefSeq" id="XP_028134927.1"/>
    </source>
</evidence>
<evidence type="ECO:0000256" key="3">
    <source>
        <dbReference type="ARBA" id="ARBA00022786"/>
    </source>
</evidence>
<name>A0A6P7FIW6_DIAVI</name>